<dbReference type="Pfam" id="PF02518">
    <property type="entry name" value="HATPase_c"/>
    <property type="match status" value="1"/>
</dbReference>
<evidence type="ECO:0000256" key="2">
    <source>
        <dbReference type="ARBA" id="ARBA00012438"/>
    </source>
</evidence>
<evidence type="ECO:0000256" key="3">
    <source>
        <dbReference type="ARBA" id="ARBA00021495"/>
    </source>
</evidence>
<dbReference type="InterPro" id="IPR004105">
    <property type="entry name" value="CheA-like_dim"/>
</dbReference>
<evidence type="ECO:0000256" key="1">
    <source>
        <dbReference type="ARBA" id="ARBA00000085"/>
    </source>
</evidence>
<evidence type="ECO:0000256" key="8">
    <source>
        <dbReference type="ARBA" id="ARBA00035100"/>
    </source>
</evidence>
<evidence type="ECO:0000313" key="15">
    <source>
        <dbReference type="Proteomes" id="UP000078263"/>
    </source>
</evidence>
<dbReference type="AlphaFoldDB" id="A0A192D1U0"/>
<keyword evidence="7" id="KW-0902">Two-component regulatory system</keyword>
<proteinExistence type="predicted"/>
<evidence type="ECO:0000256" key="10">
    <source>
        <dbReference type="SAM" id="MobiDB-lite"/>
    </source>
</evidence>
<dbReference type="PANTHER" id="PTHR43395:SF1">
    <property type="entry name" value="CHEMOTAXIS PROTEIN CHEA"/>
    <property type="match status" value="1"/>
</dbReference>
<dbReference type="InterPro" id="IPR036641">
    <property type="entry name" value="HPT_dom_sf"/>
</dbReference>
<feature type="region of interest" description="Disordered" evidence="10">
    <location>
        <begin position="123"/>
        <end position="167"/>
    </location>
</feature>
<name>A0A192D1U0_9SPHN</name>
<dbReference type="InterPro" id="IPR002545">
    <property type="entry name" value="CheW-lke_dom"/>
</dbReference>
<dbReference type="FunFam" id="3.30.565.10:FF:000016">
    <property type="entry name" value="Chemotaxis protein CheA, putative"/>
    <property type="match status" value="1"/>
</dbReference>
<feature type="domain" description="Histidine kinase" evidence="11">
    <location>
        <begin position="215"/>
        <end position="419"/>
    </location>
</feature>
<dbReference type="SUPFAM" id="SSF55874">
    <property type="entry name" value="ATPase domain of HSP90 chaperone/DNA topoisomerase II/histidine kinase"/>
    <property type="match status" value="1"/>
</dbReference>
<dbReference type="InterPro" id="IPR005467">
    <property type="entry name" value="His_kinase_dom"/>
</dbReference>
<feature type="modified residue" description="Phosphohistidine" evidence="9">
    <location>
        <position position="44"/>
    </location>
</feature>
<dbReference type="EMBL" id="CP016033">
    <property type="protein sequence ID" value="ANK11941.1"/>
    <property type="molecule type" value="Genomic_DNA"/>
</dbReference>
<dbReference type="EC" id="2.7.13.3" evidence="2"/>
<keyword evidence="15" id="KW-1185">Reference proteome</keyword>
<dbReference type="InterPro" id="IPR036097">
    <property type="entry name" value="HisK_dim/P_sf"/>
</dbReference>
<dbReference type="SUPFAM" id="SSF47226">
    <property type="entry name" value="Histidine-containing phosphotransfer domain, HPT domain"/>
    <property type="match status" value="1"/>
</dbReference>
<evidence type="ECO:0000259" key="11">
    <source>
        <dbReference type="PROSITE" id="PS50109"/>
    </source>
</evidence>
<keyword evidence="4 9" id="KW-0597">Phosphoprotein</keyword>
<evidence type="ECO:0000313" key="14">
    <source>
        <dbReference type="EMBL" id="ANK11941.1"/>
    </source>
</evidence>
<keyword evidence="5" id="KW-0808">Transferase</keyword>
<dbReference type="GO" id="GO:0000155">
    <property type="term" value="F:phosphorelay sensor kinase activity"/>
    <property type="evidence" value="ECO:0007669"/>
    <property type="project" value="InterPro"/>
</dbReference>
<dbReference type="Pfam" id="PF01584">
    <property type="entry name" value="CheW"/>
    <property type="match status" value="1"/>
</dbReference>
<evidence type="ECO:0000256" key="9">
    <source>
        <dbReference type="PROSITE-ProRule" id="PRU00110"/>
    </source>
</evidence>
<dbReference type="PROSITE" id="PS50851">
    <property type="entry name" value="CHEW"/>
    <property type="match status" value="1"/>
</dbReference>
<reference evidence="14 15" key="1">
    <citation type="submission" date="2016-05" db="EMBL/GenBank/DDBJ databases">
        <title>Compelete Genome Sequence of Bacteriochlorophyll-Synthesizing Bacterium Porphyrobacter neustonensis DSM 9434.</title>
        <authorList>
            <person name="Shi X.-L."/>
            <person name="Wu Y.-H."/>
            <person name="Cheng H."/>
            <person name="Xu L."/>
            <person name="Zhang X.-Q."/>
            <person name="Wang C.-S."/>
            <person name="Xu X.-W."/>
        </authorList>
    </citation>
    <scope>NUCLEOTIDE SEQUENCE [LARGE SCALE GENOMIC DNA]</scope>
    <source>
        <strain evidence="14 15">DSM 9434</strain>
    </source>
</reference>
<dbReference type="Gene3D" id="2.30.30.40">
    <property type="entry name" value="SH3 Domains"/>
    <property type="match status" value="1"/>
</dbReference>
<dbReference type="STRING" id="1112.A9D12_02145"/>
<dbReference type="PROSITE" id="PS50894">
    <property type="entry name" value="HPT"/>
    <property type="match status" value="1"/>
</dbReference>
<dbReference type="InterPro" id="IPR036890">
    <property type="entry name" value="HATPase_C_sf"/>
</dbReference>
<dbReference type="Proteomes" id="UP000078263">
    <property type="component" value="Chromosome"/>
</dbReference>
<dbReference type="InterPro" id="IPR003594">
    <property type="entry name" value="HATPase_dom"/>
</dbReference>
<feature type="domain" description="CheW-like" evidence="12">
    <location>
        <begin position="421"/>
        <end position="558"/>
    </location>
</feature>
<dbReference type="SUPFAM" id="SSF47384">
    <property type="entry name" value="Homodimeric domain of signal transducing histidine kinase"/>
    <property type="match status" value="1"/>
</dbReference>
<accession>A0A192D1U0</accession>
<dbReference type="Gene3D" id="3.30.565.10">
    <property type="entry name" value="Histidine kinase-like ATPase, C-terminal domain"/>
    <property type="match status" value="1"/>
</dbReference>
<dbReference type="RefSeq" id="WP_068349370.1">
    <property type="nucleotide sequence ID" value="NZ_CP016033.1"/>
</dbReference>
<gene>
    <name evidence="14" type="ORF">A9D12_02145</name>
</gene>
<comment type="function">
    <text evidence="8">Involved in the transmission of sensory signals from the chemoreceptors to the flagellar motors. CheA is autophosphorylated; it can transfer its phosphate group to either CheB or CheY.</text>
</comment>
<dbReference type="SUPFAM" id="SSF50341">
    <property type="entry name" value="CheW-like"/>
    <property type="match status" value="1"/>
</dbReference>
<feature type="compositionally biased region" description="Acidic residues" evidence="10">
    <location>
        <begin position="133"/>
        <end position="147"/>
    </location>
</feature>
<dbReference type="InterPro" id="IPR036061">
    <property type="entry name" value="CheW-like_dom_sf"/>
</dbReference>
<dbReference type="PROSITE" id="PS50109">
    <property type="entry name" value="HIS_KIN"/>
    <property type="match status" value="1"/>
</dbReference>
<dbReference type="PRINTS" id="PR00344">
    <property type="entry name" value="BCTRLSENSOR"/>
</dbReference>
<dbReference type="SMART" id="SM00073">
    <property type="entry name" value="HPT"/>
    <property type="match status" value="1"/>
</dbReference>
<comment type="catalytic activity">
    <reaction evidence="1">
        <text>ATP + protein L-histidine = ADP + protein N-phospho-L-histidine.</text>
        <dbReference type="EC" id="2.7.13.3"/>
    </reaction>
</comment>
<dbReference type="CDD" id="cd00088">
    <property type="entry name" value="HPT"/>
    <property type="match status" value="1"/>
</dbReference>
<protein>
    <recommendedName>
        <fullName evidence="3">Chemotaxis protein CheA</fullName>
        <ecNumber evidence="2">2.7.13.3</ecNumber>
    </recommendedName>
</protein>
<evidence type="ECO:0000256" key="4">
    <source>
        <dbReference type="ARBA" id="ARBA00022553"/>
    </source>
</evidence>
<evidence type="ECO:0000256" key="6">
    <source>
        <dbReference type="ARBA" id="ARBA00022777"/>
    </source>
</evidence>
<dbReference type="InterPro" id="IPR004358">
    <property type="entry name" value="Sig_transdc_His_kin-like_C"/>
</dbReference>
<evidence type="ECO:0000256" key="5">
    <source>
        <dbReference type="ARBA" id="ARBA00022679"/>
    </source>
</evidence>
<feature type="domain" description="HPt" evidence="13">
    <location>
        <begin position="1"/>
        <end position="101"/>
    </location>
</feature>
<dbReference type="KEGG" id="pns:A9D12_02145"/>
<dbReference type="InterPro" id="IPR051315">
    <property type="entry name" value="Bact_Chemotaxis_CheA"/>
</dbReference>
<dbReference type="OrthoDB" id="9803176at2"/>
<dbReference type="Pfam" id="PF01627">
    <property type="entry name" value="Hpt"/>
    <property type="match status" value="1"/>
</dbReference>
<keyword evidence="6" id="KW-0418">Kinase</keyword>
<dbReference type="SMART" id="SM00387">
    <property type="entry name" value="HATPase_c"/>
    <property type="match status" value="1"/>
</dbReference>
<dbReference type="PANTHER" id="PTHR43395">
    <property type="entry name" value="SENSOR HISTIDINE KINASE CHEA"/>
    <property type="match status" value="1"/>
</dbReference>
<dbReference type="Pfam" id="PF02895">
    <property type="entry name" value="H-kinase_dim"/>
    <property type="match status" value="1"/>
</dbReference>
<dbReference type="GO" id="GO:0006935">
    <property type="term" value="P:chemotaxis"/>
    <property type="evidence" value="ECO:0007669"/>
    <property type="project" value="InterPro"/>
</dbReference>
<evidence type="ECO:0000259" key="13">
    <source>
        <dbReference type="PROSITE" id="PS50894"/>
    </source>
</evidence>
<dbReference type="Gene3D" id="1.20.120.160">
    <property type="entry name" value="HPT domain"/>
    <property type="match status" value="1"/>
</dbReference>
<sequence length="820" mass="87256">MDDLLADFIAETREMLEASSGELVAWEADPTDRARLDTIFRFVHTVKGNCGFFDFPRLASLSHAAEDALADCRAGRREADSRLVTAVLAIIDRIAVMADAIEAGEPFPEDGDEALIAALGVSRETSPQTAPQDEAETGLEGVEDGSEPDQTPAAEDQAARTRRSDAAAAQRTIRLPVELLDRVMSGVSDMVLARNDLAHRLRQAGTQPTIDGPFERLTTILSDVRDAITRMRMQRIETLFGALPRLVRDLSAELGKQVMIDLDGGDVELDREMIETIRDPLTHIIRNAIDHGIETPAARRAAGKHEIGLLTIAARQSGNTISIVVADDGRGLDEERIIAKGLATGLVAAANRAHLPRDKALNLIFEPGFSTAETVSNVSGRGVGLDVVRQNLEKVGGSIKVGSAPGHGTTFTLQIPLTLSIIAGLTVECAGQRFAIPQSYVEEIVQGTARSLDLTRLGEAALITFRNQRVPCLMLDAVLGLPGGEADPKTPTLVMLRLASGDLFALAVNAIHSHGDLVVKPLAPAVMRTGLYAGSTLLDDGQPVLLLDIANIAASADLVSDARTRVLAPRGEAIEAAGAAERAMLFTDFAGRRSAVRLELVQRIETAAASAIDRSGGRARVVIDGMILPLIGLPDTPLTQPRVRLLRLSDGACEVLYAVREVEDAVELTHALAPVPEDPLTEAITLIGGKPASLIDAHELFARFGAPPEAAARPRCILPEGEWARAILAPLVQAAGYDILSDADAANAEPGAVAILFEDTYEVAQALGRPLPRQVIRLRDQPEAPAGSPTIYRYDRSALLAALGKAAKDHTGRGHIGEAA</sequence>
<dbReference type="InterPro" id="IPR008207">
    <property type="entry name" value="Sig_transdc_His_kin_Hpt_dom"/>
</dbReference>
<organism evidence="14 15">
    <name type="scientific">Erythrobacter neustonensis</name>
    <dbReference type="NCBI Taxonomy" id="1112"/>
    <lineage>
        <taxon>Bacteria</taxon>
        <taxon>Pseudomonadati</taxon>
        <taxon>Pseudomonadota</taxon>
        <taxon>Alphaproteobacteria</taxon>
        <taxon>Sphingomonadales</taxon>
        <taxon>Erythrobacteraceae</taxon>
        <taxon>Erythrobacter/Porphyrobacter group</taxon>
        <taxon>Erythrobacter</taxon>
    </lineage>
</organism>
<dbReference type="GO" id="GO:0005737">
    <property type="term" value="C:cytoplasm"/>
    <property type="evidence" value="ECO:0007669"/>
    <property type="project" value="InterPro"/>
</dbReference>
<dbReference type="SMART" id="SM00260">
    <property type="entry name" value="CheW"/>
    <property type="match status" value="1"/>
</dbReference>
<dbReference type="SMART" id="SM01231">
    <property type="entry name" value="H-kinase_dim"/>
    <property type="match status" value="1"/>
</dbReference>
<evidence type="ECO:0000256" key="7">
    <source>
        <dbReference type="ARBA" id="ARBA00023012"/>
    </source>
</evidence>
<evidence type="ECO:0000259" key="12">
    <source>
        <dbReference type="PROSITE" id="PS50851"/>
    </source>
</evidence>